<dbReference type="KEGG" id="cre:CHLRE_03g199652v5"/>
<accession>A0A2K3DZH3</accession>
<gene>
    <name evidence="2" type="ORF">CHLRE_03g199652v5</name>
</gene>
<dbReference type="InParanoid" id="A0A2K3DZH3"/>
<dbReference type="RefSeq" id="XP_042926591.1">
    <property type="nucleotide sequence ID" value="XM_043061319.1"/>
</dbReference>
<dbReference type="GeneID" id="66052984"/>
<keyword evidence="3" id="KW-1185">Reference proteome</keyword>
<organism evidence="2 3">
    <name type="scientific">Chlamydomonas reinhardtii</name>
    <name type="common">Chlamydomonas smithii</name>
    <dbReference type="NCBI Taxonomy" id="3055"/>
    <lineage>
        <taxon>Eukaryota</taxon>
        <taxon>Viridiplantae</taxon>
        <taxon>Chlorophyta</taxon>
        <taxon>core chlorophytes</taxon>
        <taxon>Chlorophyceae</taxon>
        <taxon>CS clade</taxon>
        <taxon>Chlamydomonadales</taxon>
        <taxon>Chlamydomonadaceae</taxon>
        <taxon>Chlamydomonas</taxon>
    </lineage>
</organism>
<keyword evidence="1" id="KW-1133">Transmembrane helix</keyword>
<sequence>MTSSPRASDRLVSMRSMERLFRQPAVHATLFEDRVYGHDDWTKHRNAAWRHRIEPVVFARVAVGFGWQLLLVFLVSIAVGLVYTFVPGLDTRLAGAQLTTPFT</sequence>
<dbReference type="Proteomes" id="UP000006906">
    <property type="component" value="Chromosome 3"/>
</dbReference>
<dbReference type="EMBL" id="CM008964">
    <property type="protein sequence ID" value="PNW85928.1"/>
    <property type="molecule type" value="Genomic_DNA"/>
</dbReference>
<evidence type="ECO:0000313" key="2">
    <source>
        <dbReference type="EMBL" id="PNW85928.1"/>
    </source>
</evidence>
<keyword evidence="1" id="KW-0472">Membrane</keyword>
<feature type="transmembrane region" description="Helical" evidence="1">
    <location>
        <begin position="57"/>
        <end position="83"/>
    </location>
</feature>
<proteinExistence type="predicted"/>
<keyword evidence="1" id="KW-0812">Transmembrane</keyword>
<dbReference type="AlphaFoldDB" id="A0A2K3DZH3"/>
<evidence type="ECO:0000313" key="3">
    <source>
        <dbReference type="Proteomes" id="UP000006906"/>
    </source>
</evidence>
<reference evidence="2 3" key="1">
    <citation type="journal article" date="2007" name="Science">
        <title>The Chlamydomonas genome reveals the evolution of key animal and plant functions.</title>
        <authorList>
            <person name="Merchant S.S."/>
            <person name="Prochnik S.E."/>
            <person name="Vallon O."/>
            <person name="Harris E.H."/>
            <person name="Karpowicz S.J."/>
            <person name="Witman G.B."/>
            <person name="Terry A."/>
            <person name="Salamov A."/>
            <person name="Fritz-Laylin L.K."/>
            <person name="Marechal-Drouard L."/>
            <person name="Marshall W.F."/>
            <person name="Qu L.H."/>
            <person name="Nelson D.R."/>
            <person name="Sanderfoot A.A."/>
            <person name="Spalding M.H."/>
            <person name="Kapitonov V.V."/>
            <person name="Ren Q."/>
            <person name="Ferris P."/>
            <person name="Lindquist E."/>
            <person name="Shapiro H."/>
            <person name="Lucas S.M."/>
            <person name="Grimwood J."/>
            <person name="Schmutz J."/>
            <person name="Cardol P."/>
            <person name="Cerutti H."/>
            <person name="Chanfreau G."/>
            <person name="Chen C.L."/>
            <person name="Cognat V."/>
            <person name="Croft M.T."/>
            <person name="Dent R."/>
            <person name="Dutcher S."/>
            <person name="Fernandez E."/>
            <person name="Fukuzawa H."/>
            <person name="Gonzalez-Ballester D."/>
            <person name="Gonzalez-Halphen D."/>
            <person name="Hallmann A."/>
            <person name="Hanikenne M."/>
            <person name="Hippler M."/>
            <person name="Inwood W."/>
            <person name="Jabbari K."/>
            <person name="Kalanon M."/>
            <person name="Kuras R."/>
            <person name="Lefebvre P.A."/>
            <person name="Lemaire S.D."/>
            <person name="Lobanov A.V."/>
            <person name="Lohr M."/>
            <person name="Manuell A."/>
            <person name="Meier I."/>
            <person name="Mets L."/>
            <person name="Mittag M."/>
            <person name="Mittelmeier T."/>
            <person name="Moroney J.V."/>
            <person name="Moseley J."/>
            <person name="Napoli C."/>
            <person name="Nedelcu A.M."/>
            <person name="Niyogi K."/>
            <person name="Novoselov S.V."/>
            <person name="Paulsen I.T."/>
            <person name="Pazour G."/>
            <person name="Purton S."/>
            <person name="Ral J.P."/>
            <person name="Riano-Pachon D.M."/>
            <person name="Riekhof W."/>
            <person name="Rymarquis L."/>
            <person name="Schroda M."/>
            <person name="Stern D."/>
            <person name="Umen J."/>
            <person name="Willows R."/>
            <person name="Wilson N."/>
            <person name="Zimmer S.L."/>
            <person name="Allmer J."/>
            <person name="Balk J."/>
            <person name="Bisova K."/>
            <person name="Chen C.J."/>
            <person name="Elias M."/>
            <person name="Gendler K."/>
            <person name="Hauser C."/>
            <person name="Lamb M.R."/>
            <person name="Ledford H."/>
            <person name="Long J.C."/>
            <person name="Minagawa J."/>
            <person name="Page M.D."/>
            <person name="Pan J."/>
            <person name="Pootakham W."/>
            <person name="Roje S."/>
            <person name="Rose A."/>
            <person name="Stahlberg E."/>
            <person name="Terauchi A.M."/>
            <person name="Yang P."/>
            <person name="Ball S."/>
            <person name="Bowler C."/>
            <person name="Dieckmann C.L."/>
            <person name="Gladyshev V.N."/>
            <person name="Green P."/>
            <person name="Jorgensen R."/>
            <person name="Mayfield S."/>
            <person name="Mueller-Roeber B."/>
            <person name="Rajamani S."/>
            <person name="Sayre R.T."/>
            <person name="Brokstein P."/>
            <person name="Dubchak I."/>
            <person name="Goodstein D."/>
            <person name="Hornick L."/>
            <person name="Huang Y.W."/>
            <person name="Jhaveri J."/>
            <person name="Luo Y."/>
            <person name="Martinez D."/>
            <person name="Ngau W.C."/>
            <person name="Otillar B."/>
            <person name="Poliakov A."/>
            <person name="Porter A."/>
            <person name="Szajkowski L."/>
            <person name="Werner G."/>
            <person name="Zhou K."/>
            <person name="Grigoriev I.V."/>
            <person name="Rokhsar D.S."/>
            <person name="Grossman A.R."/>
        </authorList>
    </citation>
    <scope>NUCLEOTIDE SEQUENCE [LARGE SCALE GENOMIC DNA]</scope>
    <source>
        <strain evidence="3">CC-503</strain>
    </source>
</reference>
<protein>
    <submittedName>
        <fullName evidence="2">Uncharacterized protein</fullName>
    </submittedName>
</protein>
<name>A0A2K3DZH3_CHLRE</name>
<evidence type="ECO:0000256" key="1">
    <source>
        <dbReference type="SAM" id="Phobius"/>
    </source>
</evidence>
<dbReference type="Gramene" id="PNW85928">
    <property type="protein sequence ID" value="PNW85928"/>
    <property type="gene ID" value="CHLRE_03g199652v5"/>
</dbReference>